<dbReference type="PROSITE" id="PS51718">
    <property type="entry name" value="G_DYNAMIN_2"/>
    <property type="match status" value="1"/>
</dbReference>
<dbReference type="InterPro" id="IPR027417">
    <property type="entry name" value="P-loop_NTPase"/>
</dbReference>
<dbReference type="InterPro" id="IPR022812">
    <property type="entry name" value="Dynamin"/>
</dbReference>
<dbReference type="InterPro" id="IPR045063">
    <property type="entry name" value="Dynamin_N"/>
</dbReference>
<accession>A0A4S4K4I2</accession>
<evidence type="ECO:0000256" key="1">
    <source>
        <dbReference type="ARBA" id="ARBA00022741"/>
    </source>
</evidence>
<keyword evidence="2" id="KW-0342">GTP-binding</keyword>
<dbReference type="GO" id="GO:0031623">
    <property type="term" value="P:receptor internalization"/>
    <property type="evidence" value="ECO:0007669"/>
    <property type="project" value="TreeGrafter"/>
</dbReference>
<dbReference type="PANTHER" id="PTHR11566">
    <property type="entry name" value="DYNAMIN"/>
    <property type="match status" value="1"/>
</dbReference>
<dbReference type="GO" id="GO:0008017">
    <property type="term" value="F:microtubule binding"/>
    <property type="evidence" value="ECO:0007669"/>
    <property type="project" value="TreeGrafter"/>
</dbReference>
<dbReference type="InterPro" id="IPR001401">
    <property type="entry name" value="Dynamin_GTPase"/>
</dbReference>
<dbReference type="EMBL" id="SGPJ01001032">
    <property type="protein sequence ID" value="THG92646.1"/>
    <property type="molecule type" value="Genomic_DNA"/>
</dbReference>
<protein>
    <recommendedName>
        <fullName evidence="3">Dynamin-type G domain-containing protein</fullName>
    </recommendedName>
</protein>
<evidence type="ECO:0000313" key="4">
    <source>
        <dbReference type="EMBL" id="THG92646.1"/>
    </source>
</evidence>
<dbReference type="GO" id="GO:0003924">
    <property type="term" value="F:GTPase activity"/>
    <property type="evidence" value="ECO:0007669"/>
    <property type="project" value="InterPro"/>
</dbReference>
<dbReference type="GO" id="GO:0005874">
    <property type="term" value="C:microtubule"/>
    <property type="evidence" value="ECO:0007669"/>
    <property type="project" value="TreeGrafter"/>
</dbReference>
<keyword evidence="5" id="KW-1185">Reference proteome</keyword>
<evidence type="ECO:0000256" key="2">
    <source>
        <dbReference type="ARBA" id="ARBA00023134"/>
    </source>
</evidence>
<dbReference type="SMART" id="SM00053">
    <property type="entry name" value="DYNc"/>
    <property type="match status" value="1"/>
</dbReference>
<dbReference type="Gene3D" id="3.40.50.300">
    <property type="entry name" value="P-loop containing nucleotide triphosphate hydrolases"/>
    <property type="match status" value="1"/>
</dbReference>
<dbReference type="GO" id="GO:0005886">
    <property type="term" value="C:plasma membrane"/>
    <property type="evidence" value="ECO:0007669"/>
    <property type="project" value="TreeGrafter"/>
</dbReference>
<dbReference type="AlphaFoldDB" id="A0A4S4K4I2"/>
<name>A0A4S4K4I2_9APHY</name>
<evidence type="ECO:0000259" key="3">
    <source>
        <dbReference type="PROSITE" id="PS51718"/>
    </source>
</evidence>
<dbReference type="CDD" id="cd08771">
    <property type="entry name" value="DLP_1"/>
    <property type="match status" value="1"/>
</dbReference>
<dbReference type="Pfam" id="PF01031">
    <property type="entry name" value="Dynamin_M"/>
    <property type="match status" value="1"/>
</dbReference>
<dbReference type="PRINTS" id="PR00195">
    <property type="entry name" value="DYNAMIN"/>
</dbReference>
<reference evidence="4 5" key="1">
    <citation type="submission" date="2019-02" db="EMBL/GenBank/DDBJ databases">
        <title>Genome sequencing of the rare red list fungi Phlebia centrifuga.</title>
        <authorList>
            <person name="Buettner E."/>
            <person name="Kellner H."/>
        </authorList>
    </citation>
    <scope>NUCLEOTIDE SEQUENCE [LARGE SCALE GENOMIC DNA]</scope>
    <source>
        <strain evidence="4 5">DSM 108282</strain>
    </source>
</reference>
<evidence type="ECO:0000313" key="5">
    <source>
        <dbReference type="Proteomes" id="UP000309038"/>
    </source>
</evidence>
<proteinExistence type="predicted"/>
<organism evidence="4 5">
    <name type="scientific">Hermanssonia centrifuga</name>
    <dbReference type="NCBI Taxonomy" id="98765"/>
    <lineage>
        <taxon>Eukaryota</taxon>
        <taxon>Fungi</taxon>
        <taxon>Dikarya</taxon>
        <taxon>Basidiomycota</taxon>
        <taxon>Agaricomycotina</taxon>
        <taxon>Agaricomycetes</taxon>
        <taxon>Polyporales</taxon>
        <taxon>Meruliaceae</taxon>
        <taxon>Hermanssonia</taxon>
    </lineage>
</organism>
<dbReference type="Proteomes" id="UP000309038">
    <property type="component" value="Unassembled WGS sequence"/>
</dbReference>
<dbReference type="InterPro" id="IPR030381">
    <property type="entry name" value="G_DYNAMIN_dom"/>
</dbReference>
<dbReference type="GO" id="GO:0005525">
    <property type="term" value="F:GTP binding"/>
    <property type="evidence" value="ECO:0007669"/>
    <property type="project" value="InterPro"/>
</dbReference>
<dbReference type="SUPFAM" id="SSF52540">
    <property type="entry name" value="P-loop containing nucleoside triphosphate hydrolases"/>
    <property type="match status" value="1"/>
</dbReference>
<gene>
    <name evidence="4" type="ORF">EW026_g8326</name>
</gene>
<feature type="domain" description="Dynamin-type G" evidence="3">
    <location>
        <begin position="42"/>
        <end position="352"/>
    </location>
</feature>
<dbReference type="InterPro" id="IPR000375">
    <property type="entry name" value="Dynamin_stalk"/>
</dbReference>
<dbReference type="Pfam" id="PF00350">
    <property type="entry name" value="Dynamin_N"/>
    <property type="match status" value="1"/>
</dbReference>
<comment type="caution">
    <text evidence="4">The sequence shown here is derived from an EMBL/GenBank/DDBJ whole genome shotgun (WGS) entry which is preliminary data.</text>
</comment>
<keyword evidence="1" id="KW-0547">Nucleotide-binding</keyword>
<dbReference type="GO" id="GO:0005737">
    <property type="term" value="C:cytoplasm"/>
    <property type="evidence" value="ECO:0007669"/>
    <property type="project" value="TreeGrafter"/>
</dbReference>
<sequence>MLQTSGVEPPLRGDISASDYARRTRSLIKLITDLRALGAEADFDLPRIAVIGNQSAGKSSLVEAISRITVPRASGTCTRCPMECRLTYHPRPWQCQVLLRKDTDEQGNRIAAREEPFGPLLFDESELEDMLRRAQLAILNPSLPSKFFFNFDTSSLKPGEKPNGSAKQLAFSNNVVCMDLQAPDVTDLSFIDLPGIISNVAKGDDRNNIDAVKNMVKDHIRGNTLILLTITMRDDIDNQGAAFLAHEEDEKGLRTIGVLTKPDTIQHGEESGWLKVLEGGSHPLKHGYFVTKQPSPKELEEKISYDIARQRETEFFDNTHPWDSNSDLRKRMGTANLTKELSKLLGNVISQA</sequence>
<dbReference type="PANTHER" id="PTHR11566:SF131">
    <property type="entry name" value="GTPASE, PUTATIVE (AFU_ORTHOLOGUE AFUA_6G07630)-RELATED"/>
    <property type="match status" value="1"/>
</dbReference>